<evidence type="ECO:0000256" key="1">
    <source>
        <dbReference type="SAM" id="Phobius"/>
    </source>
</evidence>
<accession>A0A291PD58</accession>
<dbReference type="Pfam" id="PF05838">
    <property type="entry name" value="Glyco_hydro_108"/>
    <property type="match status" value="1"/>
</dbReference>
<evidence type="ECO:0000259" key="3">
    <source>
        <dbReference type="Pfam" id="PF09374"/>
    </source>
</evidence>
<dbReference type="InterPro" id="IPR023346">
    <property type="entry name" value="Lysozyme-like_dom_sf"/>
</dbReference>
<gene>
    <name evidence="4" type="ORF">CIW82_00430</name>
</gene>
<evidence type="ECO:0000259" key="2">
    <source>
        <dbReference type="Pfam" id="PF05838"/>
    </source>
</evidence>
<evidence type="ECO:0000313" key="4">
    <source>
        <dbReference type="EMBL" id="ATJ89410.1"/>
    </source>
</evidence>
<feature type="transmembrane region" description="Helical" evidence="1">
    <location>
        <begin position="44"/>
        <end position="66"/>
    </location>
</feature>
<reference evidence="4 5" key="1">
    <citation type="submission" date="2017-08" db="EMBL/GenBank/DDBJ databases">
        <title>Complete Genome Sequence of Acetobacter tropicalis Oregon-R-modENCODE STRAIN BDGP1, an acetic acid bacterium isolated from Drosophila melanogaster gut.</title>
        <authorList>
            <person name="Wan K.H."/>
            <person name="Yu C."/>
            <person name="Park S."/>
            <person name="Hammonds A.S."/>
            <person name="Booth B.W."/>
            <person name="Celniker S.E."/>
        </authorList>
    </citation>
    <scope>NUCLEOTIDE SEQUENCE [LARGE SCALE GENOMIC DNA]</scope>
    <source>
        <strain evidence="4 5">BDGP1</strain>
    </source>
</reference>
<feature type="domain" description="TtsA-like Glycoside hydrolase family 108" evidence="2">
    <location>
        <begin position="10"/>
        <end position="106"/>
    </location>
</feature>
<dbReference type="Pfam" id="PF09374">
    <property type="entry name" value="PG_binding_3"/>
    <property type="match status" value="1"/>
</dbReference>
<evidence type="ECO:0000313" key="5">
    <source>
        <dbReference type="Proteomes" id="UP000220394"/>
    </source>
</evidence>
<proteinExistence type="predicted"/>
<keyword evidence="1" id="KW-0812">Transmembrane</keyword>
<name>A0A291PD58_9PROT</name>
<dbReference type="Gene3D" id="1.20.141.10">
    <property type="entry name" value="Chitosanase, subunit A, domain 1"/>
    <property type="match status" value="2"/>
</dbReference>
<protein>
    <submittedName>
        <fullName evidence="4">Uncharacterized protein</fullName>
    </submittedName>
</protein>
<organism evidence="4 5">
    <name type="scientific">Acetobacter tropicalis</name>
    <dbReference type="NCBI Taxonomy" id="104102"/>
    <lineage>
        <taxon>Bacteria</taxon>
        <taxon>Pseudomonadati</taxon>
        <taxon>Pseudomonadota</taxon>
        <taxon>Alphaproteobacteria</taxon>
        <taxon>Acetobacterales</taxon>
        <taxon>Acetobacteraceae</taxon>
        <taxon>Acetobacter</taxon>
    </lineage>
</organism>
<dbReference type="InterPro" id="IPR018537">
    <property type="entry name" value="Peptidoglycan-bd_3"/>
</dbReference>
<dbReference type="Proteomes" id="UP000220394">
    <property type="component" value="Chromosome"/>
</dbReference>
<dbReference type="EMBL" id="CP022699">
    <property type="protein sequence ID" value="ATJ89410.1"/>
    <property type="molecule type" value="Genomic_DNA"/>
</dbReference>
<dbReference type="SUPFAM" id="SSF53955">
    <property type="entry name" value="Lysozyme-like"/>
    <property type="match status" value="2"/>
</dbReference>
<dbReference type="AlphaFoldDB" id="A0A291PD58"/>
<dbReference type="InterPro" id="IPR008565">
    <property type="entry name" value="TtsA-like_GH18_dom"/>
</dbReference>
<sequence>MRNNLSKSLDFTMAAEGGYQCNRSDDGNWSGGRVGRGNLAGTKYGISAALMALVMGSVVSVTSTIMRRVTIGQARSIATERFWQVMRCGDLPAGVDVMLFDFGFNSTPERAVEHLQTVTGVALVDGFIGPDTLFAVENAALHRIAPFLSRDYAEQFQTWLGVSPDGHIGPQTLRAAAEQQAHDAMLVYALASQQEAAYRSFKKFSVFGDGWLNRLEARVAIAHQFLAARDAPAAVA</sequence>
<feature type="domain" description="Peptidoglycan binding" evidence="3">
    <location>
        <begin position="156"/>
        <end position="216"/>
    </location>
</feature>
<dbReference type="KEGG" id="ato:CIW82_00430"/>
<keyword evidence="1" id="KW-0472">Membrane</keyword>
<keyword evidence="1" id="KW-1133">Transmembrane helix</keyword>